<dbReference type="Proteomes" id="UP000198704">
    <property type="component" value="Unassembled WGS sequence"/>
</dbReference>
<organism evidence="2 3">
    <name type="scientific">Methylobacterium phyllostachyos</name>
    <dbReference type="NCBI Taxonomy" id="582672"/>
    <lineage>
        <taxon>Bacteria</taxon>
        <taxon>Pseudomonadati</taxon>
        <taxon>Pseudomonadota</taxon>
        <taxon>Alphaproteobacteria</taxon>
        <taxon>Hyphomicrobiales</taxon>
        <taxon>Methylobacteriaceae</taxon>
        <taxon>Methylobacterium</taxon>
    </lineage>
</organism>
<sequence>MRTIPALTCCLGAAFATLGLWHAMPGTAARAGELALAPLISADDIAAQGGDGIARIEFQPGTPPAPLVAPSFTGMAQAQGLTITPPAGQSYGFILNQTLSGTSSKAVSGSYLGVTDTGRFSSAATTIAWNQAHTISGVSGHRTSYALTTTFSGADDGTTPNPYYVAFIPTMNVTAGDNGTHARGSLTYASGRGAYFATNPILKASHAPNLQELSNTEMNIGCDATCSVAYKSILSLVSLSGDKTPGTIKDDMLTFSANAGAVGFKYVINVSGAHGQVPFNAGSTILKAAGGTLLNGIDLSGLTITGNTFASPGFTVTGTGTVLANYLYTSANSIQIGASKTPASSTAACAAGQISWDAGHIYVCVATNTWKRSALATW</sequence>
<gene>
    <name evidence="2" type="ORF">SAMN05216360_11770</name>
</gene>
<evidence type="ECO:0000313" key="3">
    <source>
        <dbReference type="Proteomes" id="UP000198704"/>
    </source>
</evidence>
<evidence type="ECO:0000256" key="1">
    <source>
        <dbReference type="SAM" id="SignalP"/>
    </source>
</evidence>
<accession>A0A1H0HYA6</accession>
<proteinExistence type="predicted"/>
<feature type="chain" id="PRO_5011535469" evidence="1">
    <location>
        <begin position="29"/>
        <end position="378"/>
    </location>
</feature>
<dbReference type="RefSeq" id="WP_091720647.1">
    <property type="nucleotide sequence ID" value="NZ_FNHS01000017.1"/>
</dbReference>
<dbReference type="OrthoDB" id="7976848at2"/>
<reference evidence="3" key="1">
    <citation type="submission" date="2016-10" db="EMBL/GenBank/DDBJ databases">
        <authorList>
            <person name="Varghese N."/>
            <person name="Submissions S."/>
        </authorList>
    </citation>
    <scope>NUCLEOTIDE SEQUENCE [LARGE SCALE GENOMIC DNA]</scope>
    <source>
        <strain evidence="3">BL47</strain>
    </source>
</reference>
<protein>
    <submittedName>
        <fullName evidence="2">Uncharacterized protein</fullName>
    </submittedName>
</protein>
<keyword evidence="3" id="KW-1185">Reference proteome</keyword>
<dbReference type="STRING" id="582672.SAMN05216360_11770"/>
<feature type="signal peptide" evidence="1">
    <location>
        <begin position="1"/>
        <end position="28"/>
    </location>
</feature>
<dbReference type="EMBL" id="FNHS01000017">
    <property type="protein sequence ID" value="SDO24125.1"/>
    <property type="molecule type" value="Genomic_DNA"/>
</dbReference>
<name>A0A1H0HYA6_9HYPH</name>
<evidence type="ECO:0000313" key="2">
    <source>
        <dbReference type="EMBL" id="SDO24125.1"/>
    </source>
</evidence>
<dbReference type="AlphaFoldDB" id="A0A1H0HYA6"/>
<keyword evidence="1" id="KW-0732">Signal</keyword>